<feature type="region of interest" description="Disordered" evidence="9">
    <location>
        <begin position="1"/>
        <end position="85"/>
    </location>
</feature>
<dbReference type="Gene3D" id="2.30.30.140">
    <property type="match status" value="1"/>
</dbReference>
<feature type="domain" description="Helicase ATP-binding" evidence="11">
    <location>
        <begin position="166"/>
        <end position="340"/>
    </location>
</feature>
<feature type="domain" description="Helicase C-terminal" evidence="12">
    <location>
        <begin position="402"/>
        <end position="588"/>
    </location>
</feature>
<dbReference type="SMART" id="SM00490">
    <property type="entry name" value="HELICc"/>
    <property type="match status" value="1"/>
</dbReference>
<evidence type="ECO:0000259" key="11">
    <source>
        <dbReference type="PROSITE" id="PS51192"/>
    </source>
</evidence>
<dbReference type="PANTHER" id="PTHR18934:SF113">
    <property type="entry name" value="ATP-DEPENDENT RNA HELICASE TDRD9"/>
    <property type="match status" value="1"/>
</dbReference>
<evidence type="ECO:0000313" key="13">
    <source>
        <dbReference type="EMBL" id="CAG5094439.1"/>
    </source>
</evidence>
<dbReference type="Proteomes" id="UP001158576">
    <property type="component" value="Chromosome XSR"/>
</dbReference>
<feature type="compositionally biased region" description="Polar residues" evidence="9">
    <location>
        <begin position="1758"/>
        <end position="1772"/>
    </location>
</feature>
<dbReference type="CDD" id="cd18791">
    <property type="entry name" value="SF2_C_RHA"/>
    <property type="match status" value="1"/>
</dbReference>
<evidence type="ECO:0000256" key="3">
    <source>
        <dbReference type="ARBA" id="ARBA00022782"/>
    </source>
</evidence>
<sequence>MNSDSDSDAFADFASIKARSEKSEPRKKETKPAKRKDEDERSVSSRVTGSSVVTRRTASSHGARSTLCDEDSEDESKIKENKYSGLEEAVNHGEISGDEDSASYNYTAMGSSVPGSVGIKKVAELDEVLKTEAEYKNIYRKYYPFREKSAEIFPIATKKNEIMEAIFDKPSSRVTIIKGETGCGKTTLVPLYILDHIAQNRDYRRSRMCNIWVTQPRRIAATSIARHVSQTREWRCRSEVGGLIGYKVGLDKCVSKDTRITYMTSGCALQIVRTNRSLDNITHLIIDEVHERDMDIEMVLLLAKDVLERNKNIKVIIMSATVETGVYQRYFRNFSPILVDVRSRAFPVQQYFLDDLRDDNAESVRGFTPYIVDRRAQRCIREFSSNVGVADLRDESIKTFVGLLEHIDLYEKKQKKEEKGSVLVFCPGLAEINRVFSAIKAYKKLDFANMDIYRAHSMLPRDQAEEKKMLSPPARGRRKIILSTNICESSITIPDVVYVIDFCLSKRKIRDKQTNLEQLIPIWTSEENSDQRSGRAGRTQPGFAFRLVTKKFMKEEMKRAVTPEIMISRLENFILLGKTFYPNMRPEDFIQKTCAKPKDLDVNFAVQSLKLLGALTRFPESCPSENVSAGGYTRDTIWPIKGEAEGDGDLTPLGHLMTIMPMEIEVTRMLYYAYLFGFTYEGIILAAGISQEGFWLEDTNVNLQNSENFKAKTYWACGSQSDPIAIMNAFLKWYGKMSTSYCNLDPNVRRRSRNMRPPKSWLNSNALFETVNEEVQWCKDFGINQKAVREMHVMIDEIKDRMESSGFLIGNLSDADIAQQRADMIGNLKLGRCLSRRTTSPDHKSDHCRWRLPAHLQNEGKNHHNLQEMKLTDSQILNPLNTIHFVCPPEVEARAVAKHIKCQYHSSCGYVKNVICHGNKIFIVFEADNTNTLYDYLGRVHRQMIEVHDRELRNAGDPNRKVNKAVVHALKKARAKRNGVPGHGNKDFQEFYACGDYLERREIEELEKNCGMPVVLDENNNIIRREQYYAQKEQKKENGPFKYNRDQVYSVKFMHQNGYERVLTKSDTGGGSEFRARVTWNDNLETLWVIQQGYEWIYEKIQEEIEKHVKTKKRRERRGGVALKKLQSDIKDYERYLAPHRVDGHYDLQYDRCVVLQADIKKGGDKEEQAYVRFVDYGNIEYVPKKDLLEIPKTPEMEFTRSEPNLAMEIKIRGFRQIPAAPKRYLQQLVDRDSGILVNVFSTKSTKPVILADVYTLSGISFADYYIKEGFGRRIDDNFLDIEASWEWRGREKIQKSLPKKKPNPVLIEAECLEGLFVEKKGVEEEKERKKEADKTEPQKNKKKTDPADDTKKRINEEESKDSGNSTPGPVETKSDTTKETPTKKELGTDSGKGSTPIASDGASTPAKPKSEKKKNQFRWTKEVPDRPRKKPGDYKDDIDVVELEDIGERKTRFQDGTLMFGVEDTFELKREKLCIREGYPDGTTRVEGPFSPLVYEAMPVFECAQAYNIKTKASSINSVICIETPEEARQTVLLGNMVEMHRDNIQPRLTTLFSDIPECLFFLHALYSPLYHVRRSCDPKDDTAKIEKRDTNHYIHPGREGKDFEPYPFVSYVAGSGLVRRGKTDEHYERLKEAHLHQLFPEYDVQQLLKAEILEEDIDIINELRDNIDYAAGTMAKKDHRFKRMKEIEQFQKNNRRLLRQYLSIPKQTKSPVFKKLWEKNPKKPKAWPSYDRILYRKKREEEKEKERKKQEEIDAANQTAWKPTTENAKK</sequence>
<feature type="domain" description="Tudor" evidence="10">
    <location>
        <begin position="1133"/>
        <end position="1198"/>
    </location>
</feature>
<proteinExistence type="predicted"/>
<evidence type="ECO:0000256" key="7">
    <source>
        <dbReference type="ARBA" id="ARBA00023158"/>
    </source>
</evidence>
<feature type="region of interest" description="Disordered" evidence="9">
    <location>
        <begin position="1323"/>
        <end position="1436"/>
    </location>
</feature>
<dbReference type="Pfam" id="PF00271">
    <property type="entry name" value="Helicase_C"/>
    <property type="match status" value="1"/>
</dbReference>
<dbReference type="InterPro" id="IPR027417">
    <property type="entry name" value="P-loop_NTPase"/>
</dbReference>
<dbReference type="InterPro" id="IPR001650">
    <property type="entry name" value="Helicase_C-like"/>
</dbReference>
<keyword evidence="8" id="KW-0469">Meiosis</keyword>
<dbReference type="PROSITE" id="PS51192">
    <property type="entry name" value="HELICASE_ATP_BIND_1"/>
    <property type="match status" value="1"/>
</dbReference>
<dbReference type="InterPro" id="IPR014001">
    <property type="entry name" value="Helicase_ATP-bd"/>
</dbReference>
<keyword evidence="7" id="KW-0943">RNA-mediated gene silencing</keyword>
<dbReference type="Gene3D" id="3.40.50.300">
    <property type="entry name" value="P-loop containing nucleotide triphosphate hydrolases"/>
    <property type="match status" value="2"/>
</dbReference>
<dbReference type="Gene3D" id="1.20.120.1080">
    <property type="match status" value="1"/>
</dbReference>
<feature type="compositionally biased region" description="Low complexity" evidence="9">
    <location>
        <begin position="44"/>
        <end position="60"/>
    </location>
</feature>
<evidence type="ECO:0000259" key="12">
    <source>
        <dbReference type="PROSITE" id="PS51194"/>
    </source>
</evidence>
<evidence type="ECO:0000256" key="9">
    <source>
        <dbReference type="SAM" id="MobiDB-lite"/>
    </source>
</evidence>
<dbReference type="CDD" id="cd20379">
    <property type="entry name" value="Tudor_dTUD-like"/>
    <property type="match status" value="1"/>
</dbReference>
<protein>
    <submittedName>
        <fullName evidence="13">Oidioi.mRNA.OKI2018_I69.XSR.g13557.t1.cds</fullName>
    </submittedName>
</protein>
<dbReference type="InterPro" id="IPR011545">
    <property type="entry name" value="DEAD/DEAH_box_helicase_dom"/>
</dbReference>
<dbReference type="SUPFAM" id="SSF52540">
    <property type="entry name" value="P-loop containing nucleoside triphosphate hydrolases"/>
    <property type="match status" value="1"/>
</dbReference>
<dbReference type="EMBL" id="OU015569">
    <property type="protein sequence ID" value="CAG5094439.1"/>
    <property type="molecule type" value="Genomic_DNA"/>
</dbReference>
<evidence type="ECO:0000256" key="2">
    <source>
        <dbReference type="ARBA" id="ARBA00022741"/>
    </source>
</evidence>
<dbReference type="PROSITE" id="PS51194">
    <property type="entry name" value="HELICASE_CTER"/>
    <property type="match status" value="1"/>
</dbReference>
<evidence type="ECO:0000256" key="8">
    <source>
        <dbReference type="ARBA" id="ARBA00023254"/>
    </source>
</evidence>
<evidence type="ECO:0000256" key="1">
    <source>
        <dbReference type="ARBA" id="ARBA00022473"/>
    </source>
</evidence>
<keyword evidence="4" id="KW-0378">Hydrolase</keyword>
<evidence type="ECO:0000256" key="6">
    <source>
        <dbReference type="ARBA" id="ARBA00022871"/>
    </source>
</evidence>
<keyword evidence="5" id="KW-0067">ATP-binding</keyword>
<gene>
    <name evidence="13" type="ORF">OKIOD_LOCUS5115</name>
</gene>
<name>A0ABN7SFP7_OIKDI</name>
<dbReference type="InterPro" id="IPR002999">
    <property type="entry name" value="Tudor"/>
</dbReference>
<dbReference type="SMART" id="SM00333">
    <property type="entry name" value="TUDOR"/>
    <property type="match status" value="1"/>
</dbReference>
<feature type="compositionally biased region" description="Basic and acidic residues" evidence="9">
    <location>
        <begin position="1742"/>
        <end position="1754"/>
    </location>
</feature>
<feature type="compositionally biased region" description="Basic and acidic residues" evidence="9">
    <location>
        <begin position="1373"/>
        <end position="1388"/>
    </location>
</feature>
<dbReference type="PROSITE" id="PS50304">
    <property type="entry name" value="TUDOR"/>
    <property type="match status" value="1"/>
</dbReference>
<evidence type="ECO:0000256" key="4">
    <source>
        <dbReference type="ARBA" id="ARBA00022801"/>
    </source>
</evidence>
<dbReference type="Pfam" id="PF00270">
    <property type="entry name" value="DEAD"/>
    <property type="match status" value="1"/>
</dbReference>
<evidence type="ECO:0000256" key="5">
    <source>
        <dbReference type="ARBA" id="ARBA00022840"/>
    </source>
</evidence>
<keyword evidence="3" id="KW-0221">Differentiation</keyword>
<accession>A0ABN7SFP7</accession>
<dbReference type="CDD" id="cd17917">
    <property type="entry name" value="DEXHc_RHA-like"/>
    <property type="match status" value="1"/>
</dbReference>
<organism evidence="13 14">
    <name type="scientific">Oikopleura dioica</name>
    <name type="common">Tunicate</name>
    <dbReference type="NCBI Taxonomy" id="34765"/>
    <lineage>
        <taxon>Eukaryota</taxon>
        <taxon>Metazoa</taxon>
        <taxon>Chordata</taxon>
        <taxon>Tunicata</taxon>
        <taxon>Appendicularia</taxon>
        <taxon>Copelata</taxon>
        <taxon>Oikopleuridae</taxon>
        <taxon>Oikopleura</taxon>
    </lineage>
</organism>
<feature type="compositionally biased region" description="Basic and acidic residues" evidence="9">
    <location>
        <begin position="18"/>
        <end position="43"/>
    </location>
</feature>
<evidence type="ECO:0000259" key="10">
    <source>
        <dbReference type="PROSITE" id="PS50304"/>
    </source>
</evidence>
<dbReference type="Pfam" id="PF00567">
    <property type="entry name" value="TUDOR"/>
    <property type="match status" value="1"/>
</dbReference>
<reference evidence="13 14" key="1">
    <citation type="submission" date="2021-04" db="EMBL/GenBank/DDBJ databases">
        <authorList>
            <person name="Bliznina A."/>
        </authorList>
    </citation>
    <scope>NUCLEOTIDE SEQUENCE [LARGE SCALE GENOMIC DNA]</scope>
</reference>
<keyword evidence="14" id="KW-1185">Reference proteome</keyword>
<evidence type="ECO:0000313" key="14">
    <source>
        <dbReference type="Proteomes" id="UP001158576"/>
    </source>
</evidence>
<feature type="compositionally biased region" description="Basic and acidic residues" evidence="9">
    <location>
        <begin position="1420"/>
        <end position="1436"/>
    </location>
</feature>
<dbReference type="SUPFAM" id="SSF63748">
    <property type="entry name" value="Tudor/PWWP/MBT"/>
    <property type="match status" value="1"/>
</dbReference>
<feature type="compositionally biased region" description="Basic and acidic residues" evidence="9">
    <location>
        <begin position="1323"/>
        <end position="1362"/>
    </location>
</feature>
<dbReference type="SMART" id="SM00487">
    <property type="entry name" value="DEXDc"/>
    <property type="match status" value="1"/>
</dbReference>
<keyword evidence="2" id="KW-0547">Nucleotide-binding</keyword>
<dbReference type="PANTHER" id="PTHR18934">
    <property type="entry name" value="ATP-DEPENDENT RNA HELICASE"/>
    <property type="match status" value="1"/>
</dbReference>
<keyword evidence="1" id="KW-0217">Developmental protein</keyword>
<feature type="region of interest" description="Disordered" evidence="9">
    <location>
        <begin position="1742"/>
        <end position="1772"/>
    </location>
</feature>
<keyword evidence="6" id="KW-0744">Spermatogenesis</keyword>